<keyword evidence="2" id="KW-1185">Reference proteome</keyword>
<gene>
    <name evidence="1" type="ORF">KIPB_009495</name>
</gene>
<evidence type="ECO:0000313" key="2">
    <source>
        <dbReference type="Proteomes" id="UP000265618"/>
    </source>
</evidence>
<accession>A0A9K3D1R6</accession>
<dbReference type="AlphaFoldDB" id="A0A9K3D1R6"/>
<protein>
    <submittedName>
        <fullName evidence="1">Uncharacterized protein</fullName>
    </submittedName>
</protein>
<feature type="non-terminal residue" evidence="1">
    <location>
        <position position="1"/>
    </location>
</feature>
<sequence>DMRLGIFTSAPMDVPTLQLVRVVCDCAPRTQMEWSPTDEHMLVTVSDTLTLYHIHMLSLSLPPCLSRSLSLHPFTIVTVSDTLTVYHVHMLSAPSVHTLSLSGVKRPEKRQVRGRGALRNEATLQFTDGPEKEAESYVVGFLGNGSACVVVSSVKRGKKSGSGAVTAQLVDPGSEDSPPAFLSCVTPVDAQAVRKV</sequence>
<dbReference type="Proteomes" id="UP000265618">
    <property type="component" value="Unassembled WGS sequence"/>
</dbReference>
<evidence type="ECO:0000313" key="1">
    <source>
        <dbReference type="EMBL" id="GIQ87453.1"/>
    </source>
</evidence>
<organism evidence="1 2">
    <name type="scientific">Kipferlia bialata</name>
    <dbReference type="NCBI Taxonomy" id="797122"/>
    <lineage>
        <taxon>Eukaryota</taxon>
        <taxon>Metamonada</taxon>
        <taxon>Carpediemonas-like organisms</taxon>
        <taxon>Kipferlia</taxon>
    </lineage>
</organism>
<comment type="caution">
    <text evidence="1">The sequence shown here is derived from an EMBL/GenBank/DDBJ whole genome shotgun (WGS) entry which is preliminary data.</text>
</comment>
<reference evidence="1 2" key="1">
    <citation type="journal article" date="2018" name="PLoS ONE">
        <title>The draft genome of Kipferlia bialata reveals reductive genome evolution in fornicate parasites.</title>
        <authorList>
            <person name="Tanifuji G."/>
            <person name="Takabayashi S."/>
            <person name="Kume K."/>
            <person name="Takagi M."/>
            <person name="Nakayama T."/>
            <person name="Kamikawa R."/>
            <person name="Inagaki Y."/>
            <person name="Hashimoto T."/>
        </authorList>
    </citation>
    <scope>NUCLEOTIDE SEQUENCE [LARGE SCALE GENOMIC DNA]</scope>
    <source>
        <strain evidence="1">NY0173</strain>
    </source>
</reference>
<dbReference type="EMBL" id="BDIP01003240">
    <property type="protein sequence ID" value="GIQ87453.1"/>
    <property type="molecule type" value="Genomic_DNA"/>
</dbReference>
<name>A0A9K3D1R6_9EUKA</name>
<proteinExistence type="predicted"/>